<keyword evidence="2" id="KW-1185">Reference proteome</keyword>
<proteinExistence type="predicted"/>
<evidence type="ECO:0000313" key="3">
    <source>
        <dbReference type="WBParaSite" id="BPAG_0001368101-mRNA-1"/>
    </source>
</evidence>
<evidence type="ECO:0000313" key="2">
    <source>
        <dbReference type="Proteomes" id="UP000278627"/>
    </source>
</evidence>
<reference evidence="3" key="1">
    <citation type="submission" date="2017-02" db="UniProtKB">
        <authorList>
            <consortium name="WormBaseParasite"/>
        </authorList>
    </citation>
    <scope>IDENTIFICATION</scope>
</reference>
<protein>
    <submittedName>
        <fullName evidence="3">RWD domain-containing protein</fullName>
    </submittedName>
</protein>
<dbReference type="EMBL" id="UZAD01013418">
    <property type="protein sequence ID" value="VDN94794.1"/>
    <property type="molecule type" value="Genomic_DNA"/>
</dbReference>
<sequence>MQQDIISIESSSWNTATDDERFILDGLLEEGYINETMLPWNSGIPLLVRFIWGTEAYNNENLKKKSRNSLKIFYAFDDDLGKNDQIPNEENMDEFDEDIELMRDGIITIESSSWNATTEIDRILLNGLLEEGYINETMLPWKQVSAKFFVE</sequence>
<reference evidence="1 2" key="2">
    <citation type="submission" date="2018-11" db="EMBL/GenBank/DDBJ databases">
        <authorList>
            <consortium name="Pathogen Informatics"/>
        </authorList>
    </citation>
    <scope>NUCLEOTIDE SEQUENCE [LARGE SCALE GENOMIC DNA]</scope>
</reference>
<dbReference type="AlphaFoldDB" id="A0A0N4TXI0"/>
<name>A0A0N4TXI0_BRUPA</name>
<accession>A0A0N4TXI0</accession>
<dbReference type="WBParaSite" id="BPAG_0001368101-mRNA-1">
    <property type="protein sequence ID" value="BPAG_0001368101-mRNA-1"/>
    <property type="gene ID" value="BPAG_0001368101"/>
</dbReference>
<evidence type="ECO:0000313" key="1">
    <source>
        <dbReference type="EMBL" id="VDN94794.1"/>
    </source>
</evidence>
<dbReference type="Proteomes" id="UP000278627">
    <property type="component" value="Unassembled WGS sequence"/>
</dbReference>
<gene>
    <name evidence="1" type="ORF">BPAG_LOCUS13609</name>
</gene>
<organism evidence="3">
    <name type="scientific">Brugia pahangi</name>
    <name type="common">Filarial nematode worm</name>
    <dbReference type="NCBI Taxonomy" id="6280"/>
    <lineage>
        <taxon>Eukaryota</taxon>
        <taxon>Metazoa</taxon>
        <taxon>Ecdysozoa</taxon>
        <taxon>Nematoda</taxon>
        <taxon>Chromadorea</taxon>
        <taxon>Rhabditida</taxon>
        <taxon>Spirurina</taxon>
        <taxon>Spiruromorpha</taxon>
        <taxon>Filarioidea</taxon>
        <taxon>Onchocercidae</taxon>
        <taxon>Brugia</taxon>
    </lineage>
</organism>